<dbReference type="EMBL" id="CAMPGE010017229">
    <property type="protein sequence ID" value="CAI2375732.1"/>
    <property type="molecule type" value="Genomic_DNA"/>
</dbReference>
<protein>
    <recommendedName>
        <fullName evidence="13">Mitochondrial carrier protein</fullName>
    </recommendedName>
</protein>
<reference evidence="11" key="1">
    <citation type="submission" date="2023-07" db="EMBL/GenBank/DDBJ databases">
        <authorList>
            <consortium name="AG Swart"/>
            <person name="Singh M."/>
            <person name="Singh A."/>
            <person name="Seah K."/>
            <person name="Emmerich C."/>
        </authorList>
    </citation>
    <scope>NUCLEOTIDE SEQUENCE</scope>
    <source>
        <strain evidence="11">DP1</strain>
    </source>
</reference>
<dbReference type="InterPro" id="IPR044712">
    <property type="entry name" value="SLC25A32-like"/>
</dbReference>
<evidence type="ECO:0000256" key="3">
    <source>
        <dbReference type="ARBA" id="ARBA00022448"/>
    </source>
</evidence>
<feature type="repeat" description="Solcar" evidence="8">
    <location>
        <begin position="14"/>
        <end position="105"/>
    </location>
</feature>
<dbReference type="GO" id="GO:0006862">
    <property type="term" value="P:nucleotide transport"/>
    <property type="evidence" value="ECO:0007669"/>
    <property type="project" value="InterPro"/>
</dbReference>
<feature type="transmembrane region" description="Helical" evidence="10">
    <location>
        <begin position="81"/>
        <end position="100"/>
    </location>
</feature>
<keyword evidence="3 9" id="KW-0813">Transport</keyword>
<organism evidence="11 12">
    <name type="scientific">Euplotes crassus</name>
    <dbReference type="NCBI Taxonomy" id="5936"/>
    <lineage>
        <taxon>Eukaryota</taxon>
        <taxon>Sar</taxon>
        <taxon>Alveolata</taxon>
        <taxon>Ciliophora</taxon>
        <taxon>Intramacronucleata</taxon>
        <taxon>Spirotrichea</taxon>
        <taxon>Hypotrichia</taxon>
        <taxon>Euplotida</taxon>
        <taxon>Euplotidae</taxon>
        <taxon>Moneuplotes</taxon>
    </lineage>
</organism>
<evidence type="ECO:0000256" key="1">
    <source>
        <dbReference type="ARBA" id="ARBA00004141"/>
    </source>
</evidence>
<accession>A0AAD1XN56</accession>
<evidence type="ECO:0000256" key="4">
    <source>
        <dbReference type="ARBA" id="ARBA00022692"/>
    </source>
</evidence>
<feature type="repeat" description="Solcar" evidence="8">
    <location>
        <begin position="113"/>
        <end position="203"/>
    </location>
</feature>
<dbReference type="GO" id="GO:0055085">
    <property type="term" value="P:transmembrane transport"/>
    <property type="evidence" value="ECO:0007669"/>
    <property type="project" value="InterPro"/>
</dbReference>
<gene>
    <name evidence="11" type="ORF">ECRASSUSDP1_LOCUS17096</name>
</gene>
<comment type="similarity">
    <text evidence="2 9">Belongs to the mitochondrial carrier (TC 2.A.29) family.</text>
</comment>
<evidence type="ECO:0000256" key="10">
    <source>
        <dbReference type="SAM" id="Phobius"/>
    </source>
</evidence>
<dbReference type="PROSITE" id="PS50920">
    <property type="entry name" value="SOLCAR"/>
    <property type="match status" value="3"/>
</dbReference>
<dbReference type="GO" id="GO:0016020">
    <property type="term" value="C:membrane"/>
    <property type="evidence" value="ECO:0007669"/>
    <property type="project" value="UniProtKB-SubCell"/>
</dbReference>
<evidence type="ECO:0000313" key="11">
    <source>
        <dbReference type="EMBL" id="CAI2375732.1"/>
    </source>
</evidence>
<evidence type="ECO:0000256" key="7">
    <source>
        <dbReference type="ARBA" id="ARBA00023136"/>
    </source>
</evidence>
<feature type="repeat" description="Solcar" evidence="8">
    <location>
        <begin position="220"/>
        <end position="324"/>
    </location>
</feature>
<feature type="transmembrane region" description="Helical" evidence="10">
    <location>
        <begin position="175"/>
        <end position="192"/>
    </location>
</feature>
<keyword evidence="4 8" id="KW-0812">Transmembrane</keyword>
<evidence type="ECO:0000256" key="9">
    <source>
        <dbReference type="RuleBase" id="RU000488"/>
    </source>
</evidence>
<keyword evidence="12" id="KW-1185">Reference proteome</keyword>
<name>A0AAD1XN56_EUPCR</name>
<proteinExistence type="inferred from homology"/>
<evidence type="ECO:0000256" key="6">
    <source>
        <dbReference type="ARBA" id="ARBA00022989"/>
    </source>
</evidence>
<dbReference type="SUPFAM" id="SSF103506">
    <property type="entry name" value="Mitochondrial carrier"/>
    <property type="match status" value="1"/>
</dbReference>
<dbReference type="AlphaFoldDB" id="A0AAD1XN56"/>
<dbReference type="Gene3D" id="1.50.40.10">
    <property type="entry name" value="Mitochondrial carrier domain"/>
    <property type="match status" value="1"/>
</dbReference>
<comment type="subcellular location">
    <subcellularLocation>
        <location evidence="1">Membrane</location>
        <topology evidence="1">Multi-pass membrane protein</topology>
    </subcellularLocation>
</comment>
<dbReference type="PANTHER" id="PTHR45683">
    <property type="entry name" value="MITOCHONDRIAL NICOTINAMIDE ADENINE DINUCLEOTIDE TRANSPORTER 1-RELATED-RELATED"/>
    <property type="match status" value="1"/>
</dbReference>
<keyword evidence="5" id="KW-0677">Repeat</keyword>
<keyword evidence="6 10" id="KW-1133">Transmembrane helix</keyword>
<dbReference type="Pfam" id="PF00153">
    <property type="entry name" value="Mito_carr"/>
    <property type="match status" value="3"/>
</dbReference>
<dbReference type="InterPro" id="IPR023395">
    <property type="entry name" value="MCP_dom_sf"/>
</dbReference>
<keyword evidence="7 8" id="KW-0472">Membrane</keyword>
<evidence type="ECO:0000256" key="2">
    <source>
        <dbReference type="ARBA" id="ARBA00006375"/>
    </source>
</evidence>
<dbReference type="InterPro" id="IPR018108">
    <property type="entry name" value="MCP_transmembrane"/>
</dbReference>
<evidence type="ECO:0000313" key="12">
    <source>
        <dbReference type="Proteomes" id="UP001295684"/>
    </source>
</evidence>
<dbReference type="Proteomes" id="UP001295684">
    <property type="component" value="Unassembled WGS sequence"/>
</dbReference>
<sequence>MSIATKGEKIDNTKRSRWKSLVAGICGNLSLFIFHPLENVKTRLQANDGLRNNHLPRYNGVIDTFLTMWRKEGLIAFYRGLYINILANALSGGIFFGLYADGKKRYNYDRETSSIWLTSFISLRAGLITMVCANPVWCIKTRVTLYWNEKDKKKSGFRLVRDTVSEMYTKEGIPSFFRGLSASVAMSFYGVLQMTAYEKLSKLAGIPEKPLERGKTPDIMTFFVGGTSRCIASATLYPIVLMRTRMQKQRFTIKEADELKAQRKINIDGTMNKEVFYTGVKETMKQTWKNEGIRGFYKGCLPNLLRIFPNSGMYFFLYEMTLRILD</sequence>
<evidence type="ECO:0008006" key="13">
    <source>
        <dbReference type="Google" id="ProtNLM"/>
    </source>
</evidence>
<evidence type="ECO:0000256" key="5">
    <source>
        <dbReference type="ARBA" id="ARBA00022737"/>
    </source>
</evidence>
<comment type="caution">
    <text evidence="11">The sequence shown here is derived from an EMBL/GenBank/DDBJ whole genome shotgun (WGS) entry which is preliminary data.</text>
</comment>
<feature type="transmembrane region" description="Helical" evidence="10">
    <location>
        <begin position="219"/>
        <end position="240"/>
    </location>
</feature>
<evidence type="ECO:0000256" key="8">
    <source>
        <dbReference type="PROSITE-ProRule" id="PRU00282"/>
    </source>
</evidence>